<name>A0ABV5V0P5_9MICO</name>
<protein>
    <submittedName>
        <fullName evidence="2">YgjV family protein</fullName>
    </submittedName>
</protein>
<keyword evidence="1" id="KW-0472">Membrane</keyword>
<feature type="transmembrane region" description="Helical" evidence="1">
    <location>
        <begin position="51"/>
        <end position="69"/>
    </location>
</feature>
<evidence type="ECO:0000313" key="3">
    <source>
        <dbReference type="Proteomes" id="UP001589613"/>
    </source>
</evidence>
<keyword evidence="3" id="KW-1185">Reference proteome</keyword>
<comment type="caution">
    <text evidence="2">The sequence shown here is derived from an EMBL/GenBank/DDBJ whole genome shotgun (WGS) entry which is preliminary data.</text>
</comment>
<reference evidence="2 3" key="1">
    <citation type="submission" date="2024-09" db="EMBL/GenBank/DDBJ databases">
        <authorList>
            <person name="Sun Q."/>
            <person name="Mori K."/>
        </authorList>
    </citation>
    <scope>NUCLEOTIDE SEQUENCE [LARGE SCALE GENOMIC DNA]</scope>
    <source>
        <strain evidence="2 3">JCM 12763</strain>
    </source>
</reference>
<evidence type="ECO:0000313" key="2">
    <source>
        <dbReference type="EMBL" id="MFB9731352.1"/>
    </source>
</evidence>
<keyword evidence="1" id="KW-0812">Transmembrane</keyword>
<organism evidence="2 3">
    <name type="scientific">Ornithinimicrobium kibberense</name>
    <dbReference type="NCBI Taxonomy" id="282060"/>
    <lineage>
        <taxon>Bacteria</taxon>
        <taxon>Bacillati</taxon>
        <taxon>Actinomycetota</taxon>
        <taxon>Actinomycetes</taxon>
        <taxon>Micrococcales</taxon>
        <taxon>Ornithinimicrobiaceae</taxon>
        <taxon>Ornithinimicrobium</taxon>
    </lineage>
</organism>
<sequence>MNWIEVLGWTGSAVLVLSLLQTRLLRLRVINLVGCLVLLVYNTIVEVWPMVGLNVVLALINVVYLWRMLRTRHDERSYTVLEVPADDAYLAYVLDRHREDIARINPGFTFAPADVDAAYLVLHGDATVGVVLARDAGGSTSEVLLDWVTPAYRDFSPGEFVFRDSGLFSGRGVRRVLTPAGMQNPYYGRIGFRPEGDRWVLDVEPARD</sequence>
<proteinExistence type="predicted"/>
<feature type="transmembrane region" description="Helical" evidence="1">
    <location>
        <begin position="6"/>
        <end position="22"/>
    </location>
</feature>
<dbReference type="RefSeq" id="WP_141337242.1">
    <property type="nucleotide sequence ID" value="NZ_JBHMAX010000010.1"/>
</dbReference>
<evidence type="ECO:0000256" key="1">
    <source>
        <dbReference type="SAM" id="Phobius"/>
    </source>
</evidence>
<dbReference type="EMBL" id="JBHMAX010000010">
    <property type="protein sequence ID" value="MFB9731352.1"/>
    <property type="molecule type" value="Genomic_DNA"/>
</dbReference>
<dbReference type="Proteomes" id="UP001589613">
    <property type="component" value="Unassembled WGS sequence"/>
</dbReference>
<gene>
    <name evidence="2" type="ORF">ACFFN0_04770</name>
</gene>
<keyword evidence="1" id="KW-1133">Transmembrane helix</keyword>
<accession>A0ABV5V0P5</accession>